<dbReference type="AlphaFoldDB" id="A0A939EPY5"/>
<organism evidence="5 6">
    <name type="scientific">Roseibium limicola</name>
    <dbReference type="NCBI Taxonomy" id="2816037"/>
    <lineage>
        <taxon>Bacteria</taxon>
        <taxon>Pseudomonadati</taxon>
        <taxon>Pseudomonadota</taxon>
        <taxon>Alphaproteobacteria</taxon>
        <taxon>Hyphomicrobiales</taxon>
        <taxon>Stappiaceae</taxon>
        <taxon>Roseibium</taxon>
    </lineage>
</organism>
<dbReference type="InterPro" id="IPR002347">
    <property type="entry name" value="SDR_fam"/>
</dbReference>
<dbReference type="FunFam" id="3.40.50.720:FF:000084">
    <property type="entry name" value="Short-chain dehydrogenase reductase"/>
    <property type="match status" value="1"/>
</dbReference>
<dbReference type="Gene3D" id="3.40.50.720">
    <property type="entry name" value="NAD(P)-binding Rossmann-like Domain"/>
    <property type="match status" value="1"/>
</dbReference>
<reference evidence="5" key="1">
    <citation type="submission" date="2021-03" db="EMBL/GenBank/DDBJ databases">
        <title>Roseibium sp. CAU 1637 isolated from Incheon.</title>
        <authorList>
            <person name="Kim W."/>
        </authorList>
    </citation>
    <scope>NUCLEOTIDE SEQUENCE</scope>
    <source>
        <strain evidence="5">CAU 1637</strain>
    </source>
</reference>
<sequence>MPDFSNKTVFITGASRGIGEAAARIFAGYGANVVLAARSEGDISSIAEEIRANGGKALAVTCDVANFAAVEAAFAKTREAFGGLDIVVNNAGIIEPIARLEDANPADWAQVMDINVMGVVHVIKCSIPLMRETGAGTIINISSGAATGALEGWSHYCASKAAVLSLTKCAHVELADQGIRVMGLSPGTVATEMQVSIKASGINPVSQLDPSVHIPASWVGEALAWLAGPAGDAYAGNDCSLRDDDVRKAVGLI</sequence>
<dbReference type="RefSeq" id="WP_206942353.1">
    <property type="nucleotide sequence ID" value="NZ_JAFLNF010000006.1"/>
</dbReference>
<dbReference type="PRINTS" id="PR00080">
    <property type="entry name" value="SDRFAMILY"/>
</dbReference>
<dbReference type="PANTHER" id="PTHR44196">
    <property type="entry name" value="DEHYDROGENASE/REDUCTASE SDR FAMILY MEMBER 7B"/>
    <property type="match status" value="1"/>
</dbReference>
<gene>
    <name evidence="5" type="ORF">J0X15_14955</name>
</gene>
<dbReference type="GO" id="GO:0016491">
    <property type="term" value="F:oxidoreductase activity"/>
    <property type="evidence" value="ECO:0007669"/>
    <property type="project" value="UniProtKB-KW"/>
</dbReference>
<comment type="caution">
    <text evidence="5">The sequence shown here is derived from an EMBL/GenBank/DDBJ whole genome shotgun (WGS) entry which is preliminary data.</text>
</comment>
<evidence type="ECO:0000313" key="6">
    <source>
        <dbReference type="Proteomes" id="UP000664779"/>
    </source>
</evidence>
<dbReference type="InterPro" id="IPR036291">
    <property type="entry name" value="NAD(P)-bd_dom_sf"/>
</dbReference>
<accession>A0A939EPY5</accession>
<protein>
    <submittedName>
        <fullName evidence="5">SDR family oxidoreductase</fullName>
    </submittedName>
</protein>
<evidence type="ECO:0000256" key="3">
    <source>
        <dbReference type="RuleBase" id="RU000363"/>
    </source>
</evidence>
<dbReference type="SUPFAM" id="SSF51735">
    <property type="entry name" value="NAD(P)-binding Rossmann-fold domains"/>
    <property type="match status" value="1"/>
</dbReference>
<proteinExistence type="inferred from homology"/>
<dbReference type="Proteomes" id="UP000664779">
    <property type="component" value="Unassembled WGS sequence"/>
</dbReference>
<dbReference type="Pfam" id="PF00106">
    <property type="entry name" value="adh_short"/>
    <property type="match status" value="1"/>
</dbReference>
<dbReference type="InterPro" id="IPR020904">
    <property type="entry name" value="Sc_DH/Rdtase_CS"/>
</dbReference>
<evidence type="ECO:0000259" key="4">
    <source>
        <dbReference type="SMART" id="SM00822"/>
    </source>
</evidence>
<dbReference type="InterPro" id="IPR057326">
    <property type="entry name" value="KR_dom"/>
</dbReference>
<dbReference type="SMART" id="SM00822">
    <property type="entry name" value="PKS_KR"/>
    <property type="match status" value="1"/>
</dbReference>
<dbReference type="GO" id="GO:0016020">
    <property type="term" value="C:membrane"/>
    <property type="evidence" value="ECO:0007669"/>
    <property type="project" value="TreeGrafter"/>
</dbReference>
<dbReference type="CDD" id="cd05233">
    <property type="entry name" value="SDR_c"/>
    <property type="match status" value="1"/>
</dbReference>
<name>A0A939EPY5_9HYPH</name>
<comment type="similarity">
    <text evidence="1 3">Belongs to the short-chain dehydrogenases/reductases (SDR) family.</text>
</comment>
<evidence type="ECO:0000256" key="1">
    <source>
        <dbReference type="ARBA" id="ARBA00006484"/>
    </source>
</evidence>
<evidence type="ECO:0000256" key="2">
    <source>
        <dbReference type="ARBA" id="ARBA00023002"/>
    </source>
</evidence>
<dbReference type="PANTHER" id="PTHR44196:SF1">
    <property type="entry name" value="DEHYDROGENASE_REDUCTASE SDR FAMILY MEMBER 7B"/>
    <property type="match status" value="1"/>
</dbReference>
<dbReference type="EMBL" id="JAFLNF010000006">
    <property type="protein sequence ID" value="MBO0346529.1"/>
    <property type="molecule type" value="Genomic_DNA"/>
</dbReference>
<keyword evidence="2" id="KW-0560">Oxidoreductase</keyword>
<evidence type="ECO:0000313" key="5">
    <source>
        <dbReference type="EMBL" id="MBO0346529.1"/>
    </source>
</evidence>
<feature type="domain" description="Ketoreductase" evidence="4">
    <location>
        <begin position="7"/>
        <end position="187"/>
    </location>
</feature>
<dbReference type="PROSITE" id="PS00061">
    <property type="entry name" value="ADH_SHORT"/>
    <property type="match status" value="1"/>
</dbReference>
<keyword evidence="6" id="KW-1185">Reference proteome</keyword>
<dbReference type="PRINTS" id="PR00081">
    <property type="entry name" value="GDHRDH"/>
</dbReference>